<dbReference type="AlphaFoldDB" id="A0A0C9XTJ1"/>
<feature type="compositionally biased region" description="Polar residues" evidence="1">
    <location>
        <begin position="1"/>
        <end position="17"/>
    </location>
</feature>
<proteinExistence type="predicted"/>
<evidence type="ECO:0000256" key="1">
    <source>
        <dbReference type="SAM" id="MobiDB-lite"/>
    </source>
</evidence>
<feature type="non-terminal residue" evidence="2">
    <location>
        <position position="53"/>
    </location>
</feature>
<name>A0A0C9XTJ1_9AGAM</name>
<evidence type="ECO:0000313" key="2">
    <source>
        <dbReference type="EMBL" id="KIK15685.1"/>
    </source>
</evidence>
<gene>
    <name evidence="2" type="ORF">PISMIDRAFT_687053</name>
</gene>
<evidence type="ECO:0000313" key="3">
    <source>
        <dbReference type="Proteomes" id="UP000054018"/>
    </source>
</evidence>
<dbReference type="HOGENOM" id="CLU_3069581_0_0_1"/>
<reference evidence="2 3" key="1">
    <citation type="submission" date="2014-04" db="EMBL/GenBank/DDBJ databases">
        <authorList>
            <consortium name="DOE Joint Genome Institute"/>
            <person name="Kuo A."/>
            <person name="Kohler A."/>
            <person name="Costa M.D."/>
            <person name="Nagy L.G."/>
            <person name="Floudas D."/>
            <person name="Copeland A."/>
            <person name="Barry K.W."/>
            <person name="Cichocki N."/>
            <person name="Veneault-Fourrey C."/>
            <person name="LaButti K."/>
            <person name="Lindquist E.A."/>
            <person name="Lipzen A."/>
            <person name="Lundell T."/>
            <person name="Morin E."/>
            <person name="Murat C."/>
            <person name="Sun H."/>
            <person name="Tunlid A."/>
            <person name="Henrissat B."/>
            <person name="Grigoriev I.V."/>
            <person name="Hibbett D.S."/>
            <person name="Martin F."/>
            <person name="Nordberg H.P."/>
            <person name="Cantor M.N."/>
            <person name="Hua S.X."/>
        </authorList>
    </citation>
    <scope>NUCLEOTIDE SEQUENCE [LARGE SCALE GENOMIC DNA]</scope>
    <source>
        <strain evidence="2 3">441</strain>
    </source>
</reference>
<reference evidence="3" key="2">
    <citation type="submission" date="2015-01" db="EMBL/GenBank/DDBJ databases">
        <title>Evolutionary Origins and Diversification of the Mycorrhizal Mutualists.</title>
        <authorList>
            <consortium name="DOE Joint Genome Institute"/>
            <consortium name="Mycorrhizal Genomics Consortium"/>
            <person name="Kohler A."/>
            <person name="Kuo A."/>
            <person name="Nagy L.G."/>
            <person name="Floudas D."/>
            <person name="Copeland A."/>
            <person name="Barry K.W."/>
            <person name="Cichocki N."/>
            <person name="Veneault-Fourrey C."/>
            <person name="LaButti K."/>
            <person name="Lindquist E.A."/>
            <person name="Lipzen A."/>
            <person name="Lundell T."/>
            <person name="Morin E."/>
            <person name="Murat C."/>
            <person name="Riley R."/>
            <person name="Ohm R."/>
            <person name="Sun H."/>
            <person name="Tunlid A."/>
            <person name="Henrissat B."/>
            <person name="Grigoriev I.V."/>
            <person name="Hibbett D.S."/>
            <person name="Martin F."/>
        </authorList>
    </citation>
    <scope>NUCLEOTIDE SEQUENCE [LARGE SCALE GENOMIC DNA]</scope>
    <source>
        <strain evidence="3">441</strain>
    </source>
</reference>
<keyword evidence="3" id="KW-1185">Reference proteome</keyword>
<protein>
    <submittedName>
        <fullName evidence="2">Uncharacterized protein</fullName>
    </submittedName>
</protein>
<dbReference type="EMBL" id="KN833880">
    <property type="protein sequence ID" value="KIK15685.1"/>
    <property type="molecule type" value="Genomic_DNA"/>
</dbReference>
<feature type="region of interest" description="Disordered" evidence="1">
    <location>
        <begin position="1"/>
        <end position="23"/>
    </location>
</feature>
<accession>A0A0C9XTJ1</accession>
<dbReference type="Proteomes" id="UP000054018">
    <property type="component" value="Unassembled WGS sequence"/>
</dbReference>
<organism evidence="2 3">
    <name type="scientific">Pisolithus microcarpus 441</name>
    <dbReference type="NCBI Taxonomy" id="765257"/>
    <lineage>
        <taxon>Eukaryota</taxon>
        <taxon>Fungi</taxon>
        <taxon>Dikarya</taxon>
        <taxon>Basidiomycota</taxon>
        <taxon>Agaricomycotina</taxon>
        <taxon>Agaricomycetes</taxon>
        <taxon>Agaricomycetidae</taxon>
        <taxon>Boletales</taxon>
        <taxon>Sclerodermatineae</taxon>
        <taxon>Pisolithaceae</taxon>
        <taxon>Pisolithus</taxon>
    </lineage>
</organism>
<sequence>MTTACLSSHIQTSTSPSEVLPSSRPSQRLVFIALQLRFILVYFPRHSVSSSSA</sequence>